<name>A0A4R5CP42_9ACTN</name>
<dbReference type="Proteomes" id="UP000294739">
    <property type="component" value="Unassembled WGS sequence"/>
</dbReference>
<dbReference type="InterPro" id="IPR042100">
    <property type="entry name" value="Bug_dom1"/>
</dbReference>
<dbReference type="PANTHER" id="PTHR42928:SF5">
    <property type="entry name" value="BLR1237 PROTEIN"/>
    <property type="match status" value="1"/>
</dbReference>
<comment type="caution">
    <text evidence="3">The sequence shown here is derived from an EMBL/GenBank/DDBJ whole genome shotgun (WGS) entry which is preliminary data.</text>
</comment>
<dbReference type="SUPFAM" id="SSF53850">
    <property type="entry name" value="Periplasmic binding protein-like II"/>
    <property type="match status" value="1"/>
</dbReference>
<dbReference type="CDD" id="cd07012">
    <property type="entry name" value="PBP2_Bug_TTT"/>
    <property type="match status" value="1"/>
</dbReference>
<proteinExistence type="inferred from homology"/>
<sequence length="329" mass="34242">MRLIRGLAVLLIGSALLTACASTDSGADGGDGAISSSNWPAEPITYLIGFAPGGGNDRLARLQQPILQELLGQNVNIEYMEGAGGAVGWKAIADASADGYMITVSSLPQNIVQPLLPDALYTADDIKTVAIVQGSALGLVVPPDSPYTSLDELLAAARANPGTLTIGGTGSFTASNLLTLRLQELTDTSFEYVSFEGGSAQITAFLGGQVDAIVTDAGDFAAYKDEGTMLAISSEDSYFYYPDVPTFTEQGVELVQYTERGLGVAADTPDEIVAKLEEAVLAAANDESVKAAIEEQAGLTFTLGADDAAERIAEETAIYTPLVEEALEQ</sequence>
<dbReference type="PANTHER" id="PTHR42928">
    <property type="entry name" value="TRICARBOXYLATE-BINDING PROTEIN"/>
    <property type="match status" value="1"/>
</dbReference>
<protein>
    <submittedName>
        <fullName evidence="3">Tripartite tricarboxylate transporter substrate binding protein</fullName>
    </submittedName>
</protein>
<dbReference type="EMBL" id="SMKZ01000043">
    <property type="protein sequence ID" value="TDE01157.1"/>
    <property type="molecule type" value="Genomic_DNA"/>
</dbReference>
<keyword evidence="4" id="KW-1185">Reference proteome</keyword>
<evidence type="ECO:0000313" key="3">
    <source>
        <dbReference type="EMBL" id="TDE01157.1"/>
    </source>
</evidence>
<accession>A0A4R5CP42</accession>
<evidence type="ECO:0000313" key="4">
    <source>
        <dbReference type="Proteomes" id="UP000294739"/>
    </source>
</evidence>
<dbReference type="RefSeq" id="WP_131899187.1">
    <property type="nucleotide sequence ID" value="NZ_SMKZ01000043.1"/>
</dbReference>
<feature type="signal peptide" evidence="2">
    <location>
        <begin position="1"/>
        <end position="21"/>
    </location>
</feature>
<dbReference type="OrthoDB" id="8627412at2"/>
<reference evidence="3 4" key="1">
    <citation type="submission" date="2019-03" db="EMBL/GenBank/DDBJ databases">
        <title>Draft genome sequences of novel Actinobacteria.</title>
        <authorList>
            <person name="Sahin N."/>
            <person name="Ay H."/>
            <person name="Saygin H."/>
        </authorList>
    </citation>
    <scope>NUCLEOTIDE SEQUENCE [LARGE SCALE GENOMIC DNA]</scope>
    <source>
        <strain evidence="3 4">5K138</strain>
    </source>
</reference>
<dbReference type="PIRSF" id="PIRSF017082">
    <property type="entry name" value="YflP"/>
    <property type="match status" value="1"/>
</dbReference>
<feature type="chain" id="PRO_5020471145" evidence="2">
    <location>
        <begin position="22"/>
        <end position="329"/>
    </location>
</feature>
<dbReference type="Gene3D" id="3.40.190.150">
    <property type="entry name" value="Bordetella uptake gene, domain 1"/>
    <property type="match status" value="1"/>
</dbReference>
<dbReference type="InParanoid" id="A0A4R5CP42"/>
<evidence type="ECO:0000256" key="2">
    <source>
        <dbReference type="SAM" id="SignalP"/>
    </source>
</evidence>
<dbReference type="PROSITE" id="PS51257">
    <property type="entry name" value="PROKAR_LIPOPROTEIN"/>
    <property type="match status" value="1"/>
</dbReference>
<dbReference type="InterPro" id="IPR005064">
    <property type="entry name" value="BUG"/>
</dbReference>
<organism evidence="3 4">
    <name type="scientific">Jiangella asiatica</name>
    <dbReference type="NCBI Taxonomy" id="2530372"/>
    <lineage>
        <taxon>Bacteria</taxon>
        <taxon>Bacillati</taxon>
        <taxon>Actinomycetota</taxon>
        <taxon>Actinomycetes</taxon>
        <taxon>Jiangellales</taxon>
        <taxon>Jiangellaceae</taxon>
        <taxon>Jiangella</taxon>
    </lineage>
</organism>
<comment type="similarity">
    <text evidence="1">Belongs to the UPF0065 (bug) family.</text>
</comment>
<evidence type="ECO:0000256" key="1">
    <source>
        <dbReference type="ARBA" id="ARBA00006987"/>
    </source>
</evidence>
<dbReference type="Gene3D" id="3.40.190.10">
    <property type="entry name" value="Periplasmic binding protein-like II"/>
    <property type="match status" value="1"/>
</dbReference>
<dbReference type="Pfam" id="PF03401">
    <property type="entry name" value="TctC"/>
    <property type="match status" value="1"/>
</dbReference>
<dbReference type="AlphaFoldDB" id="A0A4R5CP42"/>
<keyword evidence="2" id="KW-0732">Signal</keyword>
<gene>
    <name evidence="3" type="ORF">E1269_23630</name>
</gene>